<name>A0A6A7ABH3_9PLEO</name>
<proteinExistence type="predicted"/>
<dbReference type="Proteomes" id="UP000799424">
    <property type="component" value="Unassembled WGS sequence"/>
</dbReference>
<keyword evidence="2" id="KW-1185">Reference proteome</keyword>
<gene>
    <name evidence="1" type="ORF">CC86DRAFT_367241</name>
</gene>
<organism evidence="1 2">
    <name type="scientific">Ophiobolus disseminans</name>
    <dbReference type="NCBI Taxonomy" id="1469910"/>
    <lineage>
        <taxon>Eukaryota</taxon>
        <taxon>Fungi</taxon>
        <taxon>Dikarya</taxon>
        <taxon>Ascomycota</taxon>
        <taxon>Pezizomycotina</taxon>
        <taxon>Dothideomycetes</taxon>
        <taxon>Pleosporomycetidae</taxon>
        <taxon>Pleosporales</taxon>
        <taxon>Pleosporineae</taxon>
        <taxon>Phaeosphaeriaceae</taxon>
        <taxon>Ophiobolus</taxon>
    </lineage>
</organism>
<dbReference type="AlphaFoldDB" id="A0A6A7ABH3"/>
<protein>
    <submittedName>
        <fullName evidence="1">Uncharacterized protein</fullName>
    </submittedName>
</protein>
<evidence type="ECO:0000313" key="2">
    <source>
        <dbReference type="Proteomes" id="UP000799424"/>
    </source>
</evidence>
<evidence type="ECO:0000313" key="1">
    <source>
        <dbReference type="EMBL" id="KAF2830493.1"/>
    </source>
</evidence>
<dbReference type="EMBL" id="MU006219">
    <property type="protein sequence ID" value="KAF2830493.1"/>
    <property type="molecule type" value="Genomic_DNA"/>
</dbReference>
<accession>A0A6A7ABH3</accession>
<reference evidence="1" key="1">
    <citation type="journal article" date="2020" name="Stud. Mycol.">
        <title>101 Dothideomycetes genomes: a test case for predicting lifestyles and emergence of pathogens.</title>
        <authorList>
            <person name="Haridas S."/>
            <person name="Albert R."/>
            <person name="Binder M."/>
            <person name="Bloem J."/>
            <person name="Labutti K."/>
            <person name="Salamov A."/>
            <person name="Andreopoulos B."/>
            <person name="Baker S."/>
            <person name="Barry K."/>
            <person name="Bills G."/>
            <person name="Bluhm B."/>
            <person name="Cannon C."/>
            <person name="Castanera R."/>
            <person name="Culley D."/>
            <person name="Daum C."/>
            <person name="Ezra D."/>
            <person name="Gonzalez J."/>
            <person name="Henrissat B."/>
            <person name="Kuo A."/>
            <person name="Liang C."/>
            <person name="Lipzen A."/>
            <person name="Lutzoni F."/>
            <person name="Magnuson J."/>
            <person name="Mondo S."/>
            <person name="Nolan M."/>
            <person name="Ohm R."/>
            <person name="Pangilinan J."/>
            <person name="Park H.-J."/>
            <person name="Ramirez L."/>
            <person name="Alfaro M."/>
            <person name="Sun H."/>
            <person name="Tritt A."/>
            <person name="Yoshinaga Y."/>
            <person name="Zwiers L.-H."/>
            <person name="Turgeon B."/>
            <person name="Goodwin S."/>
            <person name="Spatafora J."/>
            <person name="Crous P."/>
            <person name="Grigoriev I."/>
        </authorList>
    </citation>
    <scope>NUCLEOTIDE SEQUENCE</scope>
    <source>
        <strain evidence="1">CBS 113818</strain>
    </source>
</reference>
<sequence length="409" mass="46635">MRITAILGRLAINTIVKKHGSAEVRRLAGFSVADWDALKRIVRAESEQLPNLPFNNLSIAIQERVLKSIRRTTVHCGLPNVDDDLLRWNAARTLKSRSESVRYNDLVRQWRESFPRPLSDADFKKKLKLLYKTLRDCLLRNLDLASAIKYSDLTAIQKRQVSREAHELINDLELPLVPTELIQVKLSKRIYRAPGKPGIANKSHANRRHVLSHSMPHYLIQQEAGLNDGQWQKFFQISSSEARRFAHVNGSQLSPDETEALAKRISVAWRASETTSLSPAILSWRILKTMNVLEEESTSQATKQDWELRALAQQLDPSQNPKKALIKVRREVTSENVDFNLIFSTKQISEDDRRSLAIKVNTRLSELNLPPIDEAWIIRSLLRNIASTISARRKRSQQAGNAPEQAQDS</sequence>